<sequence>MRLSTSIIYQQNLDGITNAYNKWQSTGTQLSTGERVNTPSDDPIAASQAVTLKQVEALGDQYGAARTSANASLSLESSVLDQITDVYHNIQSLVVQAGDGTLSDSDRQSLATSLESYKDQLLTLANTKDSNGNYLFAGYKTDSQPFEEDADGNVTYVGGDQAISQQVDSSRTMTVSDTGADVFDRLTAGYTPEPDGSDSVANVFDTINLALTALNTPLDDADQTTLDDYSDQIAKVSRGMSNALDNVLNVESSNGSKLNELDTLDSIGTDRSTIYQTQISDLTGVDWYQAISDYTMQQAALQASYSTFNSMQQLSLFKMNS</sequence>
<evidence type="ECO:0000256" key="1">
    <source>
        <dbReference type="ARBA" id="ARBA00004365"/>
    </source>
</evidence>
<protein>
    <submittedName>
        <fullName evidence="6">Flagellar hook-filament junction protein FlgL</fullName>
    </submittedName>
</protein>
<accession>A0ABY2SS24</accession>
<keyword evidence="6" id="KW-0966">Cell projection</keyword>
<dbReference type="SUPFAM" id="SSF64518">
    <property type="entry name" value="Phase 1 flagellin"/>
    <property type="match status" value="1"/>
</dbReference>
<dbReference type="PANTHER" id="PTHR42792">
    <property type="entry name" value="FLAGELLIN"/>
    <property type="match status" value="1"/>
</dbReference>
<keyword evidence="6" id="KW-0282">Flagellum</keyword>
<dbReference type="RefSeq" id="WP_136988563.1">
    <property type="nucleotide sequence ID" value="NZ_SZPQ01000002.1"/>
</dbReference>
<feature type="domain" description="Flagellin N-terminal" evidence="5">
    <location>
        <begin position="4"/>
        <end position="141"/>
    </location>
</feature>
<dbReference type="InterPro" id="IPR001492">
    <property type="entry name" value="Flagellin"/>
</dbReference>
<dbReference type="EMBL" id="SZPQ01000002">
    <property type="protein sequence ID" value="TKI08290.1"/>
    <property type="molecule type" value="Genomic_DNA"/>
</dbReference>
<dbReference type="Proteomes" id="UP000305202">
    <property type="component" value="Unassembled WGS sequence"/>
</dbReference>
<comment type="caution">
    <text evidence="6">The sequence shown here is derived from an EMBL/GenBank/DDBJ whole genome shotgun (WGS) entry which is preliminary data.</text>
</comment>
<keyword evidence="6" id="KW-0969">Cilium</keyword>
<dbReference type="Gene3D" id="1.20.1330.10">
    <property type="entry name" value="f41 fragment of flagellin, N-terminal domain"/>
    <property type="match status" value="1"/>
</dbReference>
<dbReference type="Pfam" id="PF00669">
    <property type="entry name" value="Flagellin_N"/>
    <property type="match status" value="1"/>
</dbReference>
<evidence type="ECO:0000313" key="7">
    <source>
        <dbReference type="Proteomes" id="UP000305202"/>
    </source>
</evidence>
<gene>
    <name evidence="6" type="primary">flgL</name>
    <name evidence="6" type="ORF">FCN80_03860</name>
</gene>
<comment type="subcellular location">
    <subcellularLocation>
        <location evidence="1">Bacterial flagellum</location>
    </subcellularLocation>
    <subcellularLocation>
        <location evidence="2">Secreted</location>
    </subcellularLocation>
</comment>
<proteinExistence type="inferred from homology"/>
<evidence type="ECO:0000313" key="6">
    <source>
        <dbReference type="EMBL" id="TKI08290.1"/>
    </source>
</evidence>
<evidence type="ECO:0000256" key="4">
    <source>
        <dbReference type="ARBA" id="ARBA00023143"/>
    </source>
</evidence>
<evidence type="ECO:0000256" key="3">
    <source>
        <dbReference type="ARBA" id="ARBA00005709"/>
    </source>
</evidence>
<dbReference type="InterPro" id="IPR013384">
    <property type="entry name" value="Flagell_FlgL"/>
</dbReference>
<keyword evidence="4" id="KW-0975">Bacterial flagellum</keyword>
<dbReference type="PANTHER" id="PTHR42792:SF1">
    <property type="entry name" value="FLAGELLAR HOOK-ASSOCIATED PROTEIN 3"/>
    <property type="match status" value="1"/>
</dbReference>
<evidence type="ECO:0000256" key="2">
    <source>
        <dbReference type="ARBA" id="ARBA00004613"/>
    </source>
</evidence>
<dbReference type="InterPro" id="IPR001029">
    <property type="entry name" value="Flagellin_N"/>
</dbReference>
<keyword evidence="7" id="KW-1185">Reference proteome</keyword>
<reference evidence="6 7" key="1">
    <citation type="submission" date="2019-04" db="EMBL/GenBank/DDBJ databases">
        <authorList>
            <person name="Li M."/>
            <person name="Gao C."/>
        </authorList>
    </citation>
    <scope>NUCLEOTIDE SEQUENCE [LARGE SCALE GENOMIC DNA]</scope>
    <source>
        <strain evidence="6 7">BGMRC 2031</strain>
    </source>
</reference>
<organism evidence="6 7">
    <name type="scientific">Martelella alba</name>
    <dbReference type="NCBI Taxonomy" id="2590451"/>
    <lineage>
        <taxon>Bacteria</taxon>
        <taxon>Pseudomonadati</taxon>
        <taxon>Pseudomonadota</taxon>
        <taxon>Alphaproteobacteria</taxon>
        <taxon>Hyphomicrobiales</taxon>
        <taxon>Aurantimonadaceae</taxon>
        <taxon>Martelella</taxon>
    </lineage>
</organism>
<comment type="similarity">
    <text evidence="3">Belongs to the bacterial flagellin family.</text>
</comment>
<dbReference type="NCBIfam" id="TIGR02550">
    <property type="entry name" value="flagell_flgL"/>
    <property type="match status" value="1"/>
</dbReference>
<name>A0ABY2SS24_9HYPH</name>
<evidence type="ECO:0000259" key="5">
    <source>
        <dbReference type="Pfam" id="PF00669"/>
    </source>
</evidence>